<dbReference type="InterPro" id="IPR003439">
    <property type="entry name" value="ABC_transporter-like_ATP-bd"/>
</dbReference>
<dbReference type="InterPro" id="IPR036640">
    <property type="entry name" value="ABC1_TM_sf"/>
</dbReference>
<gene>
    <name evidence="13" type="ORF">SAMN04488074_111231</name>
</gene>
<protein>
    <submittedName>
        <fullName evidence="13">ABC-type multidrug transport system, ATPase and permease component</fullName>
    </submittedName>
</protein>
<dbReference type="InterPro" id="IPR003593">
    <property type="entry name" value="AAA+_ATPase"/>
</dbReference>
<keyword evidence="9 10" id="KW-0472">Membrane</keyword>
<proteinExistence type="predicted"/>
<dbReference type="PANTHER" id="PTHR24221:SF654">
    <property type="entry name" value="ATP-BINDING CASSETTE SUB-FAMILY B MEMBER 6"/>
    <property type="match status" value="1"/>
</dbReference>
<dbReference type="PROSITE" id="PS50929">
    <property type="entry name" value="ABC_TM1F"/>
    <property type="match status" value="1"/>
</dbReference>
<dbReference type="FunFam" id="3.40.50.300:FF:001001">
    <property type="entry name" value="Multidrug ABC transporter ATP-binding protein"/>
    <property type="match status" value="1"/>
</dbReference>
<dbReference type="GO" id="GO:0005886">
    <property type="term" value="C:plasma membrane"/>
    <property type="evidence" value="ECO:0007669"/>
    <property type="project" value="UniProtKB-SubCell"/>
</dbReference>
<keyword evidence="2" id="KW-0813">Transport</keyword>
<feature type="domain" description="ABC transporter" evidence="11">
    <location>
        <begin position="340"/>
        <end position="572"/>
    </location>
</feature>
<feature type="transmembrane region" description="Helical" evidence="10">
    <location>
        <begin position="26"/>
        <end position="48"/>
    </location>
</feature>
<feature type="transmembrane region" description="Helical" evidence="10">
    <location>
        <begin position="68"/>
        <end position="87"/>
    </location>
</feature>
<evidence type="ECO:0000259" key="12">
    <source>
        <dbReference type="PROSITE" id="PS50929"/>
    </source>
</evidence>
<dbReference type="Pfam" id="PF00005">
    <property type="entry name" value="ABC_tran"/>
    <property type="match status" value="1"/>
</dbReference>
<evidence type="ECO:0000313" key="14">
    <source>
        <dbReference type="Proteomes" id="UP000199682"/>
    </source>
</evidence>
<dbReference type="Gene3D" id="3.40.50.300">
    <property type="entry name" value="P-loop containing nucleotide triphosphate hydrolases"/>
    <property type="match status" value="1"/>
</dbReference>
<keyword evidence="6" id="KW-0547">Nucleotide-binding</keyword>
<dbReference type="EMBL" id="FNET01000011">
    <property type="protein sequence ID" value="SDL52686.1"/>
    <property type="molecule type" value="Genomic_DNA"/>
</dbReference>
<dbReference type="CDD" id="cd07346">
    <property type="entry name" value="ABC_6TM_exporters"/>
    <property type="match status" value="1"/>
</dbReference>
<dbReference type="GO" id="GO:0016887">
    <property type="term" value="F:ATP hydrolysis activity"/>
    <property type="evidence" value="ECO:0007669"/>
    <property type="project" value="InterPro"/>
</dbReference>
<keyword evidence="4" id="KW-0997">Cell inner membrane</keyword>
<dbReference type="InterPro" id="IPR011527">
    <property type="entry name" value="ABC1_TM_dom"/>
</dbReference>
<dbReference type="SUPFAM" id="SSF90123">
    <property type="entry name" value="ABC transporter transmembrane region"/>
    <property type="match status" value="1"/>
</dbReference>
<sequence>MTRLPIADRREVRQAAARLLRGERRALAVVLVLTALSALSGLVGPYLLGKIVGGVEAGSLTLSTVDQLALGVLGAAALHLVLVRYSALRAARLGERFLASLREEAVTRTLALPARVVDRLSTGDLLSRVTSDVGTVGQALRDSVPEVLAGAVHLVVVFVAVFWLDPVLGLVSLAGMPFVVWVVRWYLARARDAYLAESEAAGDVAEMSAAVGEGSRTIETYGLRARILAAADGTIARSYRARLRTLALRNVLFPVTTFVNTLPAALVLLVGGFFYAADGVRIEVVVTAVLWVWRLVEPMDRILFWVEFLQRGGASFARIEGIGAHAEPAPAVREPDSDRIEVSGVHYSYVDGHEVLHGVDLVVQQGERLAIVGVSGAGKSTLGRLIAGVDRPGEGSVLVGGVSVADLTAAGEQRIVLVTQEHHVFIGTVRDNLAMAAPDAPDDRLLEALRTVGAGWFEELPEGLETLLGAGGVELDPAQAQQLALARVEVADPHTLVLDEATSSLDPATARHAERAIAAVRERRTVIAIAHRLQTARDADRIAVVDSGRIVELGSHDDLVARDGTYATLWRSWHGA</sequence>
<dbReference type="PANTHER" id="PTHR24221">
    <property type="entry name" value="ATP-BINDING CASSETTE SUB-FAMILY B"/>
    <property type="match status" value="1"/>
</dbReference>
<evidence type="ECO:0000256" key="5">
    <source>
        <dbReference type="ARBA" id="ARBA00022692"/>
    </source>
</evidence>
<feature type="domain" description="ABC transmembrane type-1" evidence="12">
    <location>
        <begin position="28"/>
        <end position="311"/>
    </location>
</feature>
<evidence type="ECO:0000259" key="11">
    <source>
        <dbReference type="PROSITE" id="PS50893"/>
    </source>
</evidence>
<dbReference type="GO" id="GO:0034040">
    <property type="term" value="F:ATPase-coupled lipid transmembrane transporter activity"/>
    <property type="evidence" value="ECO:0007669"/>
    <property type="project" value="TreeGrafter"/>
</dbReference>
<dbReference type="AlphaFoldDB" id="A0A1G9KST1"/>
<keyword evidence="3" id="KW-1003">Cell membrane</keyword>
<feature type="transmembrane region" description="Helical" evidence="10">
    <location>
        <begin position="251"/>
        <end position="274"/>
    </location>
</feature>
<evidence type="ECO:0000256" key="1">
    <source>
        <dbReference type="ARBA" id="ARBA00004651"/>
    </source>
</evidence>
<evidence type="ECO:0000256" key="4">
    <source>
        <dbReference type="ARBA" id="ARBA00022519"/>
    </source>
</evidence>
<dbReference type="Gene3D" id="1.20.1560.10">
    <property type="entry name" value="ABC transporter type 1, transmembrane domain"/>
    <property type="match status" value="1"/>
</dbReference>
<reference evidence="14" key="1">
    <citation type="submission" date="2016-10" db="EMBL/GenBank/DDBJ databases">
        <authorList>
            <person name="Varghese N."/>
            <person name="Submissions S."/>
        </authorList>
    </citation>
    <scope>NUCLEOTIDE SEQUENCE [LARGE SCALE GENOMIC DNA]</scope>
    <source>
        <strain evidence="14">DSM 44796</strain>
    </source>
</reference>
<keyword evidence="7" id="KW-0067">ATP-binding</keyword>
<comment type="subcellular location">
    <subcellularLocation>
        <location evidence="1">Cell membrane</location>
        <topology evidence="1">Multi-pass membrane protein</topology>
    </subcellularLocation>
</comment>
<dbReference type="GO" id="GO:0140359">
    <property type="term" value="F:ABC-type transporter activity"/>
    <property type="evidence" value="ECO:0007669"/>
    <property type="project" value="InterPro"/>
</dbReference>
<evidence type="ECO:0000256" key="2">
    <source>
        <dbReference type="ARBA" id="ARBA00022448"/>
    </source>
</evidence>
<keyword evidence="5 10" id="KW-0812">Transmembrane</keyword>
<accession>A0A1G9KST1</accession>
<name>A0A1G9KST1_9PSEU</name>
<evidence type="ECO:0000256" key="6">
    <source>
        <dbReference type="ARBA" id="ARBA00022741"/>
    </source>
</evidence>
<dbReference type="GO" id="GO:0005524">
    <property type="term" value="F:ATP binding"/>
    <property type="evidence" value="ECO:0007669"/>
    <property type="project" value="UniProtKB-KW"/>
</dbReference>
<evidence type="ECO:0000256" key="7">
    <source>
        <dbReference type="ARBA" id="ARBA00022840"/>
    </source>
</evidence>
<keyword evidence="8 10" id="KW-1133">Transmembrane helix</keyword>
<dbReference type="RefSeq" id="WP_090008744.1">
    <property type="nucleotide sequence ID" value="NZ_FNET01000011.1"/>
</dbReference>
<dbReference type="Proteomes" id="UP000199682">
    <property type="component" value="Unassembled WGS sequence"/>
</dbReference>
<feature type="transmembrane region" description="Helical" evidence="10">
    <location>
        <begin position="170"/>
        <end position="187"/>
    </location>
</feature>
<evidence type="ECO:0000313" key="13">
    <source>
        <dbReference type="EMBL" id="SDL52686.1"/>
    </source>
</evidence>
<dbReference type="SMART" id="SM00382">
    <property type="entry name" value="AAA"/>
    <property type="match status" value="1"/>
</dbReference>
<feature type="transmembrane region" description="Helical" evidence="10">
    <location>
        <begin position="147"/>
        <end position="164"/>
    </location>
</feature>
<dbReference type="SUPFAM" id="SSF52540">
    <property type="entry name" value="P-loop containing nucleoside triphosphate hydrolases"/>
    <property type="match status" value="1"/>
</dbReference>
<organism evidence="13 14">
    <name type="scientific">Lentzea albidocapillata subsp. violacea</name>
    <dbReference type="NCBI Taxonomy" id="128104"/>
    <lineage>
        <taxon>Bacteria</taxon>
        <taxon>Bacillati</taxon>
        <taxon>Actinomycetota</taxon>
        <taxon>Actinomycetes</taxon>
        <taxon>Pseudonocardiales</taxon>
        <taxon>Pseudonocardiaceae</taxon>
        <taxon>Lentzea</taxon>
    </lineage>
</organism>
<evidence type="ECO:0000256" key="10">
    <source>
        <dbReference type="SAM" id="Phobius"/>
    </source>
</evidence>
<evidence type="ECO:0000256" key="8">
    <source>
        <dbReference type="ARBA" id="ARBA00022989"/>
    </source>
</evidence>
<evidence type="ECO:0000256" key="3">
    <source>
        <dbReference type="ARBA" id="ARBA00022475"/>
    </source>
</evidence>
<dbReference type="Pfam" id="PF00664">
    <property type="entry name" value="ABC_membrane"/>
    <property type="match status" value="1"/>
</dbReference>
<dbReference type="InterPro" id="IPR027417">
    <property type="entry name" value="P-loop_NTPase"/>
</dbReference>
<dbReference type="InterPro" id="IPR039421">
    <property type="entry name" value="Type_1_exporter"/>
</dbReference>
<evidence type="ECO:0000256" key="9">
    <source>
        <dbReference type="ARBA" id="ARBA00023136"/>
    </source>
</evidence>
<dbReference type="PROSITE" id="PS50893">
    <property type="entry name" value="ABC_TRANSPORTER_2"/>
    <property type="match status" value="1"/>
</dbReference>